<organism evidence="1">
    <name type="scientific">marine sediment metagenome</name>
    <dbReference type="NCBI Taxonomy" id="412755"/>
    <lineage>
        <taxon>unclassified sequences</taxon>
        <taxon>metagenomes</taxon>
        <taxon>ecological metagenomes</taxon>
    </lineage>
</organism>
<dbReference type="AlphaFoldDB" id="X1EAP0"/>
<evidence type="ECO:0000313" key="1">
    <source>
        <dbReference type="EMBL" id="GAH14209.1"/>
    </source>
</evidence>
<dbReference type="EMBL" id="BART01031420">
    <property type="protein sequence ID" value="GAH14209.1"/>
    <property type="molecule type" value="Genomic_DNA"/>
</dbReference>
<comment type="caution">
    <text evidence="1">The sequence shown here is derived from an EMBL/GenBank/DDBJ whole genome shotgun (WGS) entry which is preliminary data.</text>
</comment>
<proteinExistence type="predicted"/>
<name>X1EAP0_9ZZZZ</name>
<accession>X1EAP0</accession>
<reference evidence="1" key="1">
    <citation type="journal article" date="2014" name="Front. Microbiol.">
        <title>High frequency of phylogenetically diverse reductive dehalogenase-homologous genes in deep subseafloor sedimentary metagenomes.</title>
        <authorList>
            <person name="Kawai M."/>
            <person name="Futagami T."/>
            <person name="Toyoda A."/>
            <person name="Takaki Y."/>
            <person name="Nishi S."/>
            <person name="Hori S."/>
            <person name="Arai W."/>
            <person name="Tsubouchi T."/>
            <person name="Morono Y."/>
            <person name="Uchiyama I."/>
            <person name="Ito T."/>
            <person name="Fujiyama A."/>
            <person name="Inagaki F."/>
            <person name="Takami H."/>
        </authorList>
    </citation>
    <scope>NUCLEOTIDE SEQUENCE</scope>
    <source>
        <strain evidence="1">Expedition CK06-06</strain>
    </source>
</reference>
<gene>
    <name evidence="1" type="ORF">S01H4_54578</name>
</gene>
<sequence>MNYQVQILHSADRADNELELTAVSPLGLARSRVMDKLNALRFSPAAQVNYRIGKNLLIIATVPTARSVLATLDSRFQVILLTSDDDQDLASLQKKSGDGEFFQIVNHPLVSIEGYAGAFQIRVMDRQQGRTIDLGSLLQSSTGFGLYSTQGKGGN</sequence>
<protein>
    <submittedName>
        <fullName evidence="1">Uncharacterized protein</fullName>
    </submittedName>
</protein>